<keyword evidence="10 11" id="KW-0472">Membrane</keyword>
<evidence type="ECO:0000256" key="1">
    <source>
        <dbReference type="ARBA" id="ARBA00000085"/>
    </source>
</evidence>
<evidence type="ECO:0000256" key="3">
    <source>
        <dbReference type="ARBA" id="ARBA00012438"/>
    </source>
</evidence>
<evidence type="ECO:0000313" key="14">
    <source>
        <dbReference type="Proteomes" id="UP000032309"/>
    </source>
</evidence>
<dbReference type="SMART" id="SM00304">
    <property type="entry name" value="HAMP"/>
    <property type="match status" value="1"/>
</dbReference>
<reference evidence="14" key="1">
    <citation type="journal article" date="2015" name="Genome Announc.">
        <title>Draft Genome Sequence of an Anaerobic Ammonium-Oxidizing Bacterium, "Candidatus Brocadia sinica".</title>
        <authorList>
            <person name="Oshiki M."/>
            <person name="Shinyako-Hata K."/>
            <person name="Satoh H."/>
            <person name="Okabe S."/>
        </authorList>
    </citation>
    <scope>NUCLEOTIDE SEQUENCE [LARGE SCALE GENOMIC DNA]</scope>
    <source>
        <strain evidence="14">JPN1</strain>
    </source>
</reference>
<keyword evidence="6" id="KW-0808">Transferase</keyword>
<dbReference type="SUPFAM" id="SSF103190">
    <property type="entry name" value="Sensory domain-like"/>
    <property type="match status" value="1"/>
</dbReference>
<proteinExistence type="predicted"/>
<comment type="subcellular location">
    <subcellularLocation>
        <location evidence="2">Cell membrane</location>
        <topology evidence="2">Multi-pass membrane protein</topology>
    </subcellularLocation>
</comment>
<comment type="caution">
    <text evidence="13">The sequence shown here is derived from an EMBL/GenBank/DDBJ whole genome shotgun (WGS) entry which is preliminary data.</text>
</comment>
<evidence type="ECO:0000256" key="10">
    <source>
        <dbReference type="ARBA" id="ARBA00023136"/>
    </source>
</evidence>
<dbReference type="Pfam" id="PF00672">
    <property type="entry name" value="HAMP"/>
    <property type="match status" value="1"/>
</dbReference>
<feature type="transmembrane region" description="Helical" evidence="11">
    <location>
        <begin position="320"/>
        <end position="339"/>
    </location>
</feature>
<evidence type="ECO:0000256" key="5">
    <source>
        <dbReference type="ARBA" id="ARBA00022553"/>
    </source>
</evidence>
<dbReference type="EMBL" id="BAFN01000001">
    <property type="protein sequence ID" value="GAN31951.1"/>
    <property type="molecule type" value="Genomic_DNA"/>
</dbReference>
<gene>
    <name evidence="13" type="ORF">BROSI_A0455</name>
</gene>
<evidence type="ECO:0000256" key="8">
    <source>
        <dbReference type="ARBA" id="ARBA00022777"/>
    </source>
</evidence>
<dbReference type="RefSeq" id="WP_052561976.1">
    <property type="nucleotide sequence ID" value="NZ_BAFN01000001.1"/>
</dbReference>
<protein>
    <recommendedName>
        <fullName evidence="3">histidine kinase</fullName>
        <ecNumber evidence="3">2.7.13.3</ecNumber>
    </recommendedName>
</protein>
<keyword evidence="5" id="KW-0597">Phosphoprotein</keyword>
<dbReference type="Gene3D" id="3.30.450.20">
    <property type="entry name" value="PAS domain"/>
    <property type="match status" value="1"/>
</dbReference>
<dbReference type="PROSITE" id="PS50885">
    <property type="entry name" value="HAMP"/>
    <property type="match status" value="1"/>
</dbReference>
<dbReference type="SUPFAM" id="SSF158472">
    <property type="entry name" value="HAMP domain-like"/>
    <property type="match status" value="1"/>
</dbReference>
<name>A0ABQ0JTB3_9BACT</name>
<evidence type="ECO:0000313" key="13">
    <source>
        <dbReference type="EMBL" id="GAN31951.1"/>
    </source>
</evidence>
<keyword evidence="9 11" id="KW-1133">Transmembrane helix</keyword>
<evidence type="ECO:0000256" key="7">
    <source>
        <dbReference type="ARBA" id="ARBA00022692"/>
    </source>
</evidence>
<dbReference type="InterPro" id="IPR003660">
    <property type="entry name" value="HAMP_dom"/>
</dbReference>
<dbReference type="Proteomes" id="UP000032309">
    <property type="component" value="Unassembled WGS sequence"/>
</dbReference>
<evidence type="ECO:0000256" key="2">
    <source>
        <dbReference type="ARBA" id="ARBA00004651"/>
    </source>
</evidence>
<dbReference type="Gene3D" id="6.10.340.10">
    <property type="match status" value="1"/>
</dbReference>
<feature type="domain" description="HAMP" evidence="12">
    <location>
        <begin position="341"/>
        <end position="393"/>
    </location>
</feature>
<dbReference type="CDD" id="cd06225">
    <property type="entry name" value="HAMP"/>
    <property type="match status" value="1"/>
</dbReference>
<evidence type="ECO:0000256" key="6">
    <source>
        <dbReference type="ARBA" id="ARBA00022679"/>
    </source>
</evidence>
<dbReference type="InterPro" id="IPR050398">
    <property type="entry name" value="HssS/ArlS-like"/>
</dbReference>
<accession>A0ABQ0JTB3</accession>
<keyword evidence="14" id="KW-1185">Reference proteome</keyword>
<dbReference type="PANTHER" id="PTHR45528:SF10">
    <property type="entry name" value="METHYL-ACCEPTING CHEMOTAXIS PROTEIN"/>
    <property type="match status" value="1"/>
</dbReference>
<evidence type="ECO:0000256" key="11">
    <source>
        <dbReference type="SAM" id="Phobius"/>
    </source>
</evidence>
<evidence type="ECO:0000256" key="4">
    <source>
        <dbReference type="ARBA" id="ARBA00022475"/>
    </source>
</evidence>
<organism evidence="13 14">
    <name type="scientific">Candidatus Brocadia sinica JPN1</name>
    <dbReference type="NCBI Taxonomy" id="1197129"/>
    <lineage>
        <taxon>Bacteria</taxon>
        <taxon>Pseudomonadati</taxon>
        <taxon>Planctomycetota</taxon>
        <taxon>Candidatus Brocadiia</taxon>
        <taxon>Candidatus Brocadiales</taxon>
        <taxon>Candidatus Brocadiaceae</taxon>
        <taxon>Candidatus Brocadia</taxon>
    </lineage>
</organism>
<dbReference type="Pfam" id="PF02743">
    <property type="entry name" value="dCache_1"/>
    <property type="match status" value="1"/>
</dbReference>
<dbReference type="InterPro" id="IPR029151">
    <property type="entry name" value="Sensor-like_sf"/>
</dbReference>
<keyword evidence="8" id="KW-0418">Kinase</keyword>
<evidence type="ECO:0000256" key="9">
    <source>
        <dbReference type="ARBA" id="ARBA00022989"/>
    </source>
</evidence>
<dbReference type="InterPro" id="IPR033479">
    <property type="entry name" value="dCache_1"/>
</dbReference>
<keyword evidence="7 11" id="KW-0812">Transmembrane</keyword>
<dbReference type="EC" id="2.7.13.3" evidence="3"/>
<comment type="catalytic activity">
    <reaction evidence="1">
        <text>ATP + protein L-histidine = ADP + protein N-phospho-L-histidine.</text>
        <dbReference type="EC" id="2.7.13.3"/>
    </reaction>
</comment>
<dbReference type="PANTHER" id="PTHR45528">
    <property type="entry name" value="SENSOR HISTIDINE KINASE CPXA"/>
    <property type="match status" value="1"/>
</dbReference>
<sequence length="407" mass="45596">MFKPTKSKLSIFFLVLTFLPLLVMRLVVHPITFHALKDEIIRNLEGAVQKQTELISKWMEERTADAQLIANNPFILVAIQSFTVEHTEHAELFKHLDAIKYFDYLWKEYGGKEVFIADHEGVVRIASKKGLVDVNISAKDYFRSAMNGAFFTSSILPSDVPVENESGIPEIGVPTMLVSAPIKDKSNFIVGTVTLRIDVSGINKMMQNIHIGMTGETYLIDGHGYMLTESRFTEDLKSRQLINKRAALELKVTDPGTNNLTRGVCECLKGSEGFDADGYADYRGVNVLGFWKWMPDYGWGVIAEIDVNEGYGKLYELRNYVLFIFGMVAMGAVIVGFFLSKKISAPIYHITETAKAIASGSYNTRITYKSNDEIGELTNAINKMAEILEAKSQPPESVKTTERKEQS</sequence>
<keyword evidence="4" id="KW-1003">Cell membrane</keyword>
<evidence type="ECO:0000259" key="12">
    <source>
        <dbReference type="PROSITE" id="PS50885"/>
    </source>
</evidence>